<evidence type="ECO:0000313" key="3">
    <source>
        <dbReference type="EMBL" id="MDQ0216129.1"/>
    </source>
</evidence>
<comment type="similarity">
    <text evidence="1">Belongs to the DnaB/DnaD family.</text>
</comment>
<name>A0AAJ1T5C4_9BACI</name>
<dbReference type="InterPro" id="IPR053162">
    <property type="entry name" value="DnaD"/>
</dbReference>
<dbReference type="AlphaFoldDB" id="A0AAJ1T5C4"/>
<dbReference type="InterPro" id="IPR034829">
    <property type="entry name" value="DnaD-like_sf"/>
</dbReference>
<evidence type="ECO:0000313" key="4">
    <source>
        <dbReference type="Proteomes" id="UP001237207"/>
    </source>
</evidence>
<dbReference type="RefSeq" id="WP_307258127.1">
    <property type="nucleotide sequence ID" value="NZ_JAUSUC010000036.1"/>
</dbReference>
<accession>A0AAJ1T5C4</accession>
<reference evidence="3" key="1">
    <citation type="submission" date="2023-07" db="EMBL/GenBank/DDBJ databases">
        <title>Genomic Encyclopedia of Type Strains, Phase IV (KMG-IV): sequencing the most valuable type-strain genomes for metagenomic binning, comparative biology and taxonomic classification.</title>
        <authorList>
            <person name="Goeker M."/>
        </authorList>
    </citation>
    <scope>NUCLEOTIDE SEQUENCE</scope>
    <source>
        <strain evidence="3">DSM 23947</strain>
    </source>
</reference>
<dbReference type="EMBL" id="JAUSUC010000036">
    <property type="protein sequence ID" value="MDQ0216129.1"/>
    <property type="molecule type" value="Genomic_DNA"/>
</dbReference>
<dbReference type="Gene3D" id="1.10.10.630">
    <property type="entry name" value="DnaD domain-like"/>
    <property type="match status" value="1"/>
</dbReference>
<dbReference type="Proteomes" id="UP001237207">
    <property type="component" value="Unassembled WGS sequence"/>
</dbReference>
<feature type="domain" description="DnaB/C C-terminal" evidence="2">
    <location>
        <begin position="172"/>
        <end position="240"/>
    </location>
</feature>
<dbReference type="InterPro" id="IPR006343">
    <property type="entry name" value="DnaB/C_C"/>
</dbReference>
<dbReference type="SUPFAM" id="SSF158499">
    <property type="entry name" value="DnaD domain-like"/>
    <property type="match status" value="1"/>
</dbReference>
<protein>
    <submittedName>
        <fullName evidence="3">DnaD/phage-associated family protein</fullName>
    </submittedName>
</protein>
<dbReference type="PANTHER" id="PTHR37293">
    <property type="entry name" value="PHAGE REPLICATION PROTEIN-RELATED"/>
    <property type="match status" value="1"/>
</dbReference>
<organism evidence="3 4">
    <name type="scientific">Oikeobacillus pervagus</name>
    <dbReference type="NCBI Taxonomy" id="1325931"/>
    <lineage>
        <taxon>Bacteria</taxon>
        <taxon>Bacillati</taxon>
        <taxon>Bacillota</taxon>
        <taxon>Bacilli</taxon>
        <taxon>Bacillales</taxon>
        <taxon>Bacillaceae</taxon>
        <taxon>Oikeobacillus</taxon>
    </lineage>
</organism>
<dbReference type="NCBIfam" id="TIGR01446">
    <property type="entry name" value="DnaD_dom"/>
    <property type="match status" value="1"/>
</dbReference>
<dbReference type="Pfam" id="PF07261">
    <property type="entry name" value="DnaB_2"/>
    <property type="match status" value="1"/>
</dbReference>
<gene>
    <name evidence="3" type="ORF">J2S13_002551</name>
</gene>
<dbReference type="PANTHER" id="PTHR37293:SF5">
    <property type="entry name" value="DNA REPLICATION PROTEIN"/>
    <property type="match status" value="1"/>
</dbReference>
<evidence type="ECO:0000259" key="2">
    <source>
        <dbReference type="Pfam" id="PF07261"/>
    </source>
</evidence>
<evidence type="ECO:0000256" key="1">
    <source>
        <dbReference type="ARBA" id="ARBA00093462"/>
    </source>
</evidence>
<sequence>MKKLLIDDKLMILLPQLAVKIGLNEAIFLQQLHYWLGKSKHQYVGKRWVYNTLGGWQKQFPFWSESTLKRMINSLQKKGFILIMKNRKTKWYTIDYEKIEELIQTDEKSMGQHEQIGGQMDPMSAQNEPILGSKRTDEQVIMNRLLTDSTTENTSENSTEIMKEQYLYETAITFFEQNGFGKRTSSTTKKITIWSEKLSEELVLHAMNMAANRGITNWNYVEAILRNWENQNIQSIEQLNHNTRSYPTRDSQRTSLRVEKLPQWFIEQTDQPKTQTTEPPDANFEIEKEKLQEMLRKRLEKQMVQTT</sequence>
<proteinExistence type="inferred from homology"/>
<comment type="caution">
    <text evidence="3">The sequence shown here is derived from an EMBL/GenBank/DDBJ whole genome shotgun (WGS) entry which is preliminary data.</text>
</comment>
<keyword evidence="4" id="KW-1185">Reference proteome</keyword>